<dbReference type="Gene3D" id="1.10.443.10">
    <property type="entry name" value="Intergrase catalytic core"/>
    <property type="match status" value="1"/>
</dbReference>
<dbReference type="EMBL" id="JAMXLY010000010">
    <property type="protein sequence ID" value="MCO6025071.1"/>
    <property type="molecule type" value="Genomic_DNA"/>
</dbReference>
<accession>A0ABT1BVF3</accession>
<evidence type="ECO:0000256" key="3">
    <source>
        <dbReference type="ARBA" id="ARBA00023172"/>
    </source>
</evidence>
<dbReference type="InterPro" id="IPR010998">
    <property type="entry name" value="Integrase_recombinase_N"/>
</dbReference>
<dbReference type="Pfam" id="PF00589">
    <property type="entry name" value="Phage_integrase"/>
    <property type="match status" value="1"/>
</dbReference>
<dbReference type="InterPro" id="IPR050090">
    <property type="entry name" value="Tyrosine_recombinase_XerCD"/>
</dbReference>
<reference evidence="5 6" key="1">
    <citation type="submission" date="2022-06" db="EMBL/GenBank/DDBJ databases">
        <title>A taxonomic note on the genus Prevotella: Description of four novel genera and emended description of the genera Hallella and Xylanibacter.</title>
        <authorList>
            <person name="Hitch T.C.A."/>
        </authorList>
    </citation>
    <scope>NUCLEOTIDE SEQUENCE [LARGE SCALE GENOMIC DNA]</scope>
    <source>
        <strain evidence="5 6">DSM 100619</strain>
    </source>
</reference>
<sequence>MYKSCTKVTLRQRPISKGMFSLYLDYYPAFRNPYTLKMQRREYLGIYIYAKPKNKIEREYNEEMLEKSEVIRCRRSVALINNDLDCFNKFHLKEDFLAYYKKICWKKDQKWDIVYEHFYDFCGGTCTFGDINQSFCNKFKEYLLSKANKNGTFHTISQNSAASYWSTFRALLKIAYHSKMIDENINDFLEKIDTEDVHKEYLTLEELKKLARTPCKIDVLKRASLFSCLTGLRISDVMNLKWENIEKASEGGYCMRITTIKTKSVATLPISDEAFELCGQQKAIGTVFKGMKRCFCQVPLQNWLKDAGITKHITFHCFRHTFATLQIAEGTDIYTVSKMLTHRNVSTTQIYADLVDEKKRESANKISLK</sequence>
<dbReference type="Proteomes" id="UP001204015">
    <property type="component" value="Unassembled WGS sequence"/>
</dbReference>
<keyword evidence="2" id="KW-0238">DNA-binding</keyword>
<name>A0ABT1BVF3_9BACT</name>
<dbReference type="InterPro" id="IPR002104">
    <property type="entry name" value="Integrase_catalytic"/>
</dbReference>
<keyword evidence="6" id="KW-1185">Reference proteome</keyword>
<evidence type="ECO:0000313" key="5">
    <source>
        <dbReference type="EMBL" id="MCO6025071.1"/>
    </source>
</evidence>
<evidence type="ECO:0000313" key="6">
    <source>
        <dbReference type="Proteomes" id="UP001204015"/>
    </source>
</evidence>
<feature type="domain" description="Tyr recombinase" evidence="4">
    <location>
        <begin position="197"/>
        <end position="364"/>
    </location>
</feature>
<dbReference type="RefSeq" id="WP_252760435.1">
    <property type="nucleotide sequence ID" value="NZ_JAMXLY010000010.1"/>
</dbReference>
<comment type="similarity">
    <text evidence="1">Belongs to the 'phage' integrase family.</text>
</comment>
<dbReference type="Pfam" id="PF17293">
    <property type="entry name" value="Arm-DNA-bind_5"/>
    <property type="match status" value="1"/>
</dbReference>
<proteinExistence type="inferred from homology"/>
<dbReference type="InterPro" id="IPR035386">
    <property type="entry name" value="Arm-DNA-bind_5"/>
</dbReference>
<organism evidence="5 6">
    <name type="scientific">Segatella cerevisiae</name>
    <dbReference type="NCBI Taxonomy" id="2053716"/>
    <lineage>
        <taxon>Bacteria</taxon>
        <taxon>Pseudomonadati</taxon>
        <taxon>Bacteroidota</taxon>
        <taxon>Bacteroidia</taxon>
        <taxon>Bacteroidales</taxon>
        <taxon>Prevotellaceae</taxon>
        <taxon>Segatella</taxon>
    </lineage>
</organism>
<dbReference type="SUPFAM" id="SSF56349">
    <property type="entry name" value="DNA breaking-rejoining enzymes"/>
    <property type="match status" value="1"/>
</dbReference>
<dbReference type="Gene3D" id="1.10.150.130">
    <property type="match status" value="1"/>
</dbReference>
<keyword evidence="3" id="KW-0233">DNA recombination</keyword>
<gene>
    <name evidence="5" type="ORF">NG821_04320</name>
</gene>
<evidence type="ECO:0000256" key="1">
    <source>
        <dbReference type="ARBA" id="ARBA00008857"/>
    </source>
</evidence>
<dbReference type="CDD" id="cd01185">
    <property type="entry name" value="INTN1_C_like"/>
    <property type="match status" value="1"/>
</dbReference>
<dbReference type="InterPro" id="IPR025269">
    <property type="entry name" value="SAM-like_dom"/>
</dbReference>
<dbReference type="PROSITE" id="PS51898">
    <property type="entry name" value="TYR_RECOMBINASE"/>
    <property type="match status" value="1"/>
</dbReference>
<evidence type="ECO:0000256" key="2">
    <source>
        <dbReference type="ARBA" id="ARBA00023125"/>
    </source>
</evidence>
<dbReference type="InterPro" id="IPR013762">
    <property type="entry name" value="Integrase-like_cat_sf"/>
</dbReference>
<protein>
    <submittedName>
        <fullName evidence="5">Site-specific integrase</fullName>
    </submittedName>
</protein>
<dbReference type="InterPro" id="IPR011010">
    <property type="entry name" value="DNA_brk_join_enz"/>
</dbReference>
<comment type="caution">
    <text evidence="5">The sequence shown here is derived from an EMBL/GenBank/DDBJ whole genome shotgun (WGS) entry which is preliminary data.</text>
</comment>
<dbReference type="PANTHER" id="PTHR30349:SF64">
    <property type="entry name" value="PROPHAGE INTEGRASE INTD-RELATED"/>
    <property type="match status" value="1"/>
</dbReference>
<dbReference type="Pfam" id="PF13102">
    <property type="entry name" value="Phage_int_SAM_5"/>
    <property type="match status" value="1"/>
</dbReference>
<dbReference type="PANTHER" id="PTHR30349">
    <property type="entry name" value="PHAGE INTEGRASE-RELATED"/>
    <property type="match status" value="1"/>
</dbReference>
<evidence type="ECO:0000259" key="4">
    <source>
        <dbReference type="PROSITE" id="PS51898"/>
    </source>
</evidence>